<keyword evidence="2" id="KW-1185">Reference proteome</keyword>
<dbReference type="AlphaFoldDB" id="A0A6A7ALB4"/>
<dbReference type="OrthoDB" id="3801064at2759"/>
<dbReference type="Proteomes" id="UP000799424">
    <property type="component" value="Unassembled WGS sequence"/>
</dbReference>
<gene>
    <name evidence="1" type="ORF">CC86DRAFT_400530</name>
</gene>
<dbReference type="EMBL" id="MU006216">
    <property type="protein sequence ID" value="KAF2833952.1"/>
    <property type="molecule type" value="Genomic_DNA"/>
</dbReference>
<evidence type="ECO:0000313" key="2">
    <source>
        <dbReference type="Proteomes" id="UP000799424"/>
    </source>
</evidence>
<accession>A0A6A7ALB4</accession>
<organism evidence="1 2">
    <name type="scientific">Ophiobolus disseminans</name>
    <dbReference type="NCBI Taxonomy" id="1469910"/>
    <lineage>
        <taxon>Eukaryota</taxon>
        <taxon>Fungi</taxon>
        <taxon>Dikarya</taxon>
        <taxon>Ascomycota</taxon>
        <taxon>Pezizomycotina</taxon>
        <taxon>Dothideomycetes</taxon>
        <taxon>Pleosporomycetidae</taxon>
        <taxon>Pleosporales</taxon>
        <taxon>Pleosporineae</taxon>
        <taxon>Phaeosphaeriaceae</taxon>
        <taxon>Ophiobolus</taxon>
    </lineage>
</organism>
<evidence type="ECO:0000313" key="1">
    <source>
        <dbReference type="EMBL" id="KAF2833952.1"/>
    </source>
</evidence>
<name>A0A6A7ALB4_9PLEO</name>
<sequence>MQGEYLWSLVEEFDKCKFVEAIVHLYLFAKSYDIPHLRQDAIDRLAWYVSHGIQIHDDQFIYVCTITEAYNQTKPGSPLRKLLGISFALHNYKDRVPMIHMPKQYLVDV</sequence>
<reference evidence="1" key="1">
    <citation type="journal article" date="2020" name="Stud. Mycol.">
        <title>101 Dothideomycetes genomes: a test case for predicting lifestyles and emergence of pathogens.</title>
        <authorList>
            <person name="Haridas S."/>
            <person name="Albert R."/>
            <person name="Binder M."/>
            <person name="Bloem J."/>
            <person name="Labutti K."/>
            <person name="Salamov A."/>
            <person name="Andreopoulos B."/>
            <person name="Baker S."/>
            <person name="Barry K."/>
            <person name="Bills G."/>
            <person name="Bluhm B."/>
            <person name="Cannon C."/>
            <person name="Castanera R."/>
            <person name="Culley D."/>
            <person name="Daum C."/>
            <person name="Ezra D."/>
            <person name="Gonzalez J."/>
            <person name="Henrissat B."/>
            <person name="Kuo A."/>
            <person name="Liang C."/>
            <person name="Lipzen A."/>
            <person name="Lutzoni F."/>
            <person name="Magnuson J."/>
            <person name="Mondo S."/>
            <person name="Nolan M."/>
            <person name="Ohm R."/>
            <person name="Pangilinan J."/>
            <person name="Park H.-J."/>
            <person name="Ramirez L."/>
            <person name="Alfaro M."/>
            <person name="Sun H."/>
            <person name="Tritt A."/>
            <person name="Yoshinaga Y."/>
            <person name="Zwiers L.-H."/>
            <person name="Turgeon B."/>
            <person name="Goodwin S."/>
            <person name="Spatafora J."/>
            <person name="Crous P."/>
            <person name="Grigoriev I."/>
        </authorList>
    </citation>
    <scope>NUCLEOTIDE SEQUENCE</scope>
    <source>
        <strain evidence="1">CBS 113818</strain>
    </source>
</reference>
<protein>
    <submittedName>
        <fullName evidence="1">Uncharacterized protein</fullName>
    </submittedName>
</protein>
<proteinExistence type="predicted"/>